<dbReference type="KEGG" id="celz:E5225_14265"/>
<dbReference type="AlphaFoldDB" id="A0A4P7SMS4"/>
<dbReference type="RefSeq" id="WP_135974271.1">
    <property type="nucleotide sequence ID" value="NZ_CP039291.1"/>
</dbReference>
<dbReference type="Pfam" id="PF13196">
    <property type="entry name" value="DUF4012"/>
    <property type="match status" value="1"/>
</dbReference>
<evidence type="ECO:0000313" key="2">
    <source>
        <dbReference type="Proteomes" id="UP000296469"/>
    </source>
</evidence>
<accession>A0A4P7SMS4</accession>
<dbReference type="Proteomes" id="UP000296469">
    <property type="component" value="Chromosome"/>
</dbReference>
<gene>
    <name evidence="1" type="ORF">E5225_14265</name>
</gene>
<sequence>MIVVAAGTWFALDALRARDSLQAAAADVNRLQDLVTAGDVAGADLVVPDLQRHAADARERTEGPLWSVAAALPWAGPNVGAVRTVAQVVDGLAQRALPPLVQATQVVDPAALAPVDGALDLAPLIAIAPQVTGADTAVRASADQLAAVDVDGLVAQVAAPVRELRAQVAAVAADTATASRAVQLIPAMLGAEGPREYLVLVQNNAEPRATGGIAGAVLLLRAEDGRLEVVEQRTGGELSGLVEPVVELSPVEQDLFGPLLATDMRDVNFTPHFPRSAQIARSIWAQEIGGEVDGVLSVDPGALALVLGATGPVQVPGVGALTAEDVVPTLLNRVYLDLEDPRDQDAFFAATAAAVFGAVAGGQGDPAGAVDALAEAARQGRLMVWSADADEQALVEGTVLSGELRGTAGESPVVGVFLNDGTQAKVGYYLDVEGGVTSRSCRPDGSQELELALEYTYSAPADAATLPDYLIGLDHIVQPGEFQTNLLLYLPGNSRMTDLVIDGQPGQLHAQVHDDLSVGSLTWVFEPGQKRTIDATIHTGPGQSGDPLLRTTPTAAGFGNVSALSSCGSSS</sequence>
<proteinExistence type="predicted"/>
<dbReference type="InterPro" id="IPR025101">
    <property type="entry name" value="DUF4012"/>
</dbReference>
<dbReference type="EMBL" id="CP039291">
    <property type="protein sequence ID" value="QCB94546.1"/>
    <property type="molecule type" value="Genomic_DNA"/>
</dbReference>
<evidence type="ECO:0000313" key="1">
    <source>
        <dbReference type="EMBL" id="QCB94546.1"/>
    </source>
</evidence>
<keyword evidence="2" id="KW-1185">Reference proteome</keyword>
<reference evidence="1 2" key="1">
    <citation type="submission" date="2019-04" db="EMBL/GenBank/DDBJ databases">
        <title>Isolation and identification of Cellulomonas shaoxiangyii sp. Nov. isolated from feces of the Tibetan antelopes (Pantholops hodgsonii) in the Qinghai-Tibet plateau of China.</title>
        <authorList>
            <person name="Tian Z."/>
        </authorList>
    </citation>
    <scope>NUCLEOTIDE SEQUENCE [LARGE SCALE GENOMIC DNA]</scope>
    <source>
        <strain evidence="1 2">Z28</strain>
    </source>
</reference>
<protein>
    <submittedName>
        <fullName evidence="1">DUF4012 domain-containing protein</fullName>
    </submittedName>
</protein>
<organism evidence="1 2">
    <name type="scientific">Cellulomonas shaoxiangyii</name>
    <dbReference type="NCBI Taxonomy" id="2566013"/>
    <lineage>
        <taxon>Bacteria</taxon>
        <taxon>Bacillati</taxon>
        <taxon>Actinomycetota</taxon>
        <taxon>Actinomycetes</taxon>
        <taxon>Micrococcales</taxon>
        <taxon>Cellulomonadaceae</taxon>
        <taxon>Cellulomonas</taxon>
    </lineage>
</organism>
<dbReference type="OrthoDB" id="3203519at2"/>
<name>A0A4P7SMS4_9CELL</name>